<dbReference type="GO" id="GO:0004721">
    <property type="term" value="F:phosphoprotein phosphatase activity"/>
    <property type="evidence" value="ECO:0007669"/>
    <property type="project" value="UniProtKB-KW"/>
</dbReference>
<dbReference type="InterPro" id="IPR035010">
    <property type="entry name" value="PHS1"/>
</dbReference>
<dbReference type="InterPro" id="IPR036940">
    <property type="entry name" value="PI3/4_kinase_cat_sf"/>
</dbReference>
<feature type="compositionally biased region" description="Polar residues" evidence="3">
    <location>
        <begin position="96"/>
        <end position="110"/>
    </location>
</feature>
<evidence type="ECO:0000259" key="5">
    <source>
        <dbReference type="PROSITE" id="PS50056"/>
    </source>
</evidence>
<dbReference type="SUPFAM" id="SSF52799">
    <property type="entry name" value="(Phosphotyrosine protein) phosphatases II"/>
    <property type="match status" value="1"/>
</dbReference>
<dbReference type="SMART" id="SM00195">
    <property type="entry name" value="DSPc"/>
    <property type="match status" value="1"/>
</dbReference>
<keyword evidence="2" id="KW-0904">Protein phosphatase</keyword>
<dbReference type="CDD" id="cd14498">
    <property type="entry name" value="DSP"/>
    <property type="match status" value="1"/>
</dbReference>
<dbReference type="InterPro" id="IPR000387">
    <property type="entry name" value="Tyr_Pase_dom"/>
</dbReference>
<dbReference type="PANTHER" id="PTHR47100">
    <property type="entry name" value="DUAL SPECIFICITY PROTEIN PHOSPHATASE PHS1"/>
    <property type="match status" value="1"/>
</dbReference>
<name>A0A5D2TQ50_GOSMU</name>
<dbReference type="InterPro" id="IPR011009">
    <property type="entry name" value="Kinase-like_dom_sf"/>
</dbReference>
<dbReference type="Proteomes" id="UP000323597">
    <property type="component" value="Chromosome D09"/>
</dbReference>
<dbReference type="Pfam" id="PF00782">
    <property type="entry name" value="DSPc"/>
    <property type="match status" value="1"/>
</dbReference>
<dbReference type="PANTHER" id="PTHR47100:SF5">
    <property type="entry name" value="DUAL SPECIFICITY PROTEIN PHOSPHATASE PHS1"/>
    <property type="match status" value="1"/>
</dbReference>
<dbReference type="PROSITE" id="PS50056">
    <property type="entry name" value="TYR_PHOSPHATASE_2"/>
    <property type="match status" value="1"/>
</dbReference>
<evidence type="ECO:0000259" key="4">
    <source>
        <dbReference type="PROSITE" id="PS50054"/>
    </source>
</evidence>
<feature type="compositionally biased region" description="Polar residues" evidence="3">
    <location>
        <begin position="540"/>
        <end position="549"/>
    </location>
</feature>
<feature type="region of interest" description="Disordered" evidence="3">
    <location>
        <begin position="512"/>
        <end position="573"/>
    </location>
</feature>
<accession>A0A5D2TQ50</accession>
<dbReference type="GO" id="GO:0009737">
    <property type="term" value="P:response to abscisic acid"/>
    <property type="evidence" value="ECO:0007669"/>
    <property type="project" value="InterPro"/>
</dbReference>
<evidence type="ECO:0000313" key="7">
    <source>
        <dbReference type="Proteomes" id="UP000323597"/>
    </source>
</evidence>
<dbReference type="Gene3D" id="1.10.1070.11">
    <property type="entry name" value="Phosphatidylinositol 3-/4-kinase, catalytic domain"/>
    <property type="match status" value="1"/>
</dbReference>
<dbReference type="Gene3D" id="3.90.190.10">
    <property type="entry name" value="Protein tyrosine phosphatase superfamily"/>
    <property type="match status" value="1"/>
</dbReference>
<dbReference type="AlphaFoldDB" id="A0A5D2TQ50"/>
<dbReference type="FunFam" id="3.90.190.10:FF:000148">
    <property type="entry name" value="Dual specificity protein phosphatase PHS1"/>
    <property type="match status" value="1"/>
</dbReference>
<dbReference type="InterPro" id="IPR029021">
    <property type="entry name" value="Prot-tyrosine_phosphatase-like"/>
</dbReference>
<dbReference type="GO" id="GO:0043622">
    <property type="term" value="P:cortical microtubule organization"/>
    <property type="evidence" value="ECO:0007669"/>
    <property type="project" value="InterPro"/>
</dbReference>
<protein>
    <submittedName>
        <fullName evidence="6">Uncharacterized protein</fullName>
    </submittedName>
</protein>
<feature type="region of interest" description="Disordered" evidence="3">
    <location>
        <begin position="74"/>
        <end position="110"/>
    </location>
</feature>
<dbReference type="InterPro" id="IPR015275">
    <property type="entry name" value="Actin-fragmin_kin_cat_dom"/>
</dbReference>
<keyword evidence="1" id="KW-0378">Hydrolase</keyword>
<evidence type="ECO:0000313" key="6">
    <source>
        <dbReference type="EMBL" id="TYI67160.1"/>
    </source>
</evidence>
<evidence type="ECO:0000256" key="1">
    <source>
        <dbReference type="ARBA" id="ARBA00022801"/>
    </source>
</evidence>
<reference evidence="6 7" key="1">
    <citation type="submission" date="2019-07" db="EMBL/GenBank/DDBJ databases">
        <title>WGS assembly of Gossypium mustelinum.</title>
        <authorList>
            <person name="Chen Z.J."/>
            <person name="Sreedasyam A."/>
            <person name="Ando A."/>
            <person name="Song Q."/>
            <person name="De L."/>
            <person name="Hulse-Kemp A."/>
            <person name="Ding M."/>
            <person name="Ye W."/>
            <person name="Kirkbride R."/>
            <person name="Jenkins J."/>
            <person name="Plott C."/>
            <person name="Lovell J."/>
            <person name="Lin Y.-M."/>
            <person name="Vaughn R."/>
            <person name="Liu B."/>
            <person name="Li W."/>
            <person name="Simpson S."/>
            <person name="Scheffler B."/>
            <person name="Saski C."/>
            <person name="Grover C."/>
            <person name="Hu G."/>
            <person name="Conover J."/>
            <person name="Carlson J."/>
            <person name="Shu S."/>
            <person name="Boston L."/>
            <person name="Williams M."/>
            <person name="Peterson D."/>
            <person name="Mcgee K."/>
            <person name="Jones D."/>
            <person name="Wendel J."/>
            <person name="Stelly D."/>
            <person name="Grimwood J."/>
            <person name="Schmutz J."/>
        </authorList>
    </citation>
    <scope>NUCLEOTIDE SEQUENCE [LARGE SCALE GENOMIC DNA]</scope>
    <source>
        <strain evidence="6">1408120.09</strain>
    </source>
</reference>
<dbReference type="PROSITE" id="PS50054">
    <property type="entry name" value="TYR_PHOSPHATASE_DUAL"/>
    <property type="match status" value="1"/>
</dbReference>
<dbReference type="InterPro" id="IPR016130">
    <property type="entry name" value="Tyr_Pase_AS"/>
</dbReference>
<proteinExistence type="predicted"/>
<dbReference type="PROSITE" id="PS00383">
    <property type="entry name" value="TYR_PHOSPHATASE_1"/>
    <property type="match status" value="1"/>
</dbReference>
<dbReference type="InterPro" id="IPR020422">
    <property type="entry name" value="TYR_PHOSPHATASE_DUAL_dom"/>
</dbReference>
<keyword evidence="7" id="KW-1185">Reference proteome</keyword>
<feature type="domain" description="Tyrosine specific protein phosphatases" evidence="5">
    <location>
        <begin position="730"/>
        <end position="786"/>
    </location>
</feature>
<dbReference type="InterPro" id="IPR000340">
    <property type="entry name" value="Dual-sp_phosphatase_cat-dom"/>
</dbReference>
<sequence>MAQHQKESPAPAIINPLRLQEKEEDKEVDLRSYEPDTPLPLTVTSRVLYMLGDITAGPAYRFSQWLELVRKRSGKNRSSGFPNRPNRLVNMPSCAEESSTDSQSLPSAEQPSEISLWDRLGKAAILDIESISFSWDMLSSLHHTEHSSSAEQSEDEQNKALEVTVNSGGVVFFALFNQPIFDDNSPKEAAAVIKFSSSRMATQSERLGYEFAKWLGIRTPQARVVHNCSPEWLRIKEAAQKARVTATQEGDEVGEVTCSELLEALELSRCLLLMSYVHGLPLLESSSAFDSKEAAERTAAALGRVLMLDLVIRNEDRLPCRQLRWRGNPANLLLTDKTSSANIGSFDEAFDTAIKRFHPRVIRAIQKERRASSVDCRLSTHSPGLTSQSSDLSDIIESPRSSDMSLVGSSFSESFHSDSYIVAIDSGVPRRPPIGKRSNDQGMEATSVIQEFRSGFRAALRDLQGFHIFLLTLHQKLDSLLRQFLSIINKTTSGDFDKEDYTVPESPYTPCLGGASFPFTPTKERMLSDNQADSSDSESQRSAPKTSSSGHRESLDSSSPVSRDGWHGKFYKGNGEPHRSLRLTAKLRDFNKFAKVDAESSKELEQWNEMLKNDAVKLCQDNNFNTGFFEGSDNNSVVDAYELKVRLEHILDRIALISEAANTEKPSLITSCLFIGGALAARSAYTLQHFGITHILCLCSNEIGQADSQYHDLFKYKNFSIYDNEDSNISSIFEEVCDFIDHVEHTGGRVLVHCFEGKSRSATVVIAYLMLRKNLTLLEAWNSLKRAHRRAQPNDGFARILLDLDRKLHGKVSMEWHQRKPMMKVCPICGKNAGLSSSSLKLHLQKAHKKLSSGSVDSAMTMEIQKALDALKINRGGSVSPTQRQSHSVMDQ</sequence>
<dbReference type="SUPFAM" id="SSF56112">
    <property type="entry name" value="Protein kinase-like (PK-like)"/>
    <property type="match status" value="1"/>
</dbReference>
<dbReference type="Pfam" id="PF09192">
    <property type="entry name" value="Act-Frag_cataly"/>
    <property type="match status" value="1"/>
</dbReference>
<gene>
    <name evidence="6" type="ORF">E1A91_D09G278900v1</name>
</gene>
<evidence type="ECO:0000256" key="2">
    <source>
        <dbReference type="ARBA" id="ARBA00022912"/>
    </source>
</evidence>
<evidence type="ECO:0000256" key="3">
    <source>
        <dbReference type="SAM" id="MobiDB-lite"/>
    </source>
</evidence>
<dbReference type="EMBL" id="CM017657">
    <property type="protein sequence ID" value="TYI67160.1"/>
    <property type="molecule type" value="Genomic_DNA"/>
</dbReference>
<organism evidence="6 7">
    <name type="scientific">Gossypium mustelinum</name>
    <name type="common">Cotton</name>
    <name type="synonym">Gossypium caicoense</name>
    <dbReference type="NCBI Taxonomy" id="34275"/>
    <lineage>
        <taxon>Eukaryota</taxon>
        <taxon>Viridiplantae</taxon>
        <taxon>Streptophyta</taxon>
        <taxon>Embryophyta</taxon>
        <taxon>Tracheophyta</taxon>
        <taxon>Spermatophyta</taxon>
        <taxon>Magnoliopsida</taxon>
        <taxon>eudicotyledons</taxon>
        <taxon>Gunneridae</taxon>
        <taxon>Pentapetalae</taxon>
        <taxon>rosids</taxon>
        <taxon>malvids</taxon>
        <taxon>Malvales</taxon>
        <taxon>Malvaceae</taxon>
        <taxon>Malvoideae</taxon>
        <taxon>Gossypium</taxon>
    </lineage>
</organism>
<feature type="domain" description="Tyrosine-protein phosphatase" evidence="4">
    <location>
        <begin position="665"/>
        <end position="810"/>
    </location>
</feature>